<evidence type="ECO:0000313" key="2">
    <source>
        <dbReference type="Proteomes" id="UP000054560"/>
    </source>
</evidence>
<keyword evidence="2" id="KW-1185">Reference proteome</keyword>
<reference evidence="1 2" key="1">
    <citation type="submission" date="2011-02" db="EMBL/GenBank/DDBJ databases">
        <title>The Genome Sequence of Sphaeroforma arctica JP610.</title>
        <authorList>
            <consortium name="The Broad Institute Genome Sequencing Platform"/>
            <person name="Russ C."/>
            <person name="Cuomo C."/>
            <person name="Young S.K."/>
            <person name="Zeng Q."/>
            <person name="Gargeya S."/>
            <person name="Alvarado L."/>
            <person name="Berlin A."/>
            <person name="Chapman S.B."/>
            <person name="Chen Z."/>
            <person name="Freedman E."/>
            <person name="Gellesch M."/>
            <person name="Goldberg J."/>
            <person name="Griggs A."/>
            <person name="Gujja S."/>
            <person name="Heilman E."/>
            <person name="Heiman D."/>
            <person name="Howarth C."/>
            <person name="Mehta T."/>
            <person name="Neiman D."/>
            <person name="Pearson M."/>
            <person name="Roberts A."/>
            <person name="Saif S."/>
            <person name="Shea T."/>
            <person name="Shenoy N."/>
            <person name="Sisk P."/>
            <person name="Stolte C."/>
            <person name="Sykes S."/>
            <person name="White J."/>
            <person name="Yandava C."/>
            <person name="Burger G."/>
            <person name="Gray M.W."/>
            <person name="Holland P.W.H."/>
            <person name="King N."/>
            <person name="Lang F.B.F."/>
            <person name="Roger A.J."/>
            <person name="Ruiz-Trillo I."/>
            <person name="Haas B."/>
            <person name="Nusbaum C."/>
            <person name="Birren B."/>
        </authorList>
    </citation>
    <scope>NUCLEOTIDE SEQUENCE [LARGE SCALE GENOMIC DNA]</scope>
    <source>
        <strain evidence="1 2">JP610</strain>
    </source>
</reference>
<name>A0A0L0FFK4_9EUKA</name>
<protein>
    <submittedName>
        <fullName evidence="1">Uncharacterized protein</fullName>
    </submittedName>
</protein>
<proteinExistence type="predicted"/>
<organism evidence="1 2">
    <name type="scientific">Sphaeroforma arctica JP610</name>
    <dbReference type="NCBI Taxonomy" id="667725"/>
    <lineage>
        <taxon>Eukaryota</taxon>
        <taxon>Ichthyosporea</taxon>
        <taxon>Ichthyophonida</taxon>
        <taxon>Sphaeroforma</taxon>
    </lineage>
</organism>
<dbReference type="RefSeq" id="XP_014149432.1">
    <property type="nucleotide sequence ID" value="XM_014293957.1"/>
</dbReference>
<gene>
    <name evidence="1" type="ORF">SARC_11948</name>
</gene>
<dbReference type="EMBL" id="KQ243567">
    <property type="protein sequence ID" value="KNC75530.1"/>
    <property type="molecule type" value="Genomic_DNA"/>
</dbReference>
<accession>A0A0L0FFK4</accession>
<dbReference type="GeneID" id="25912452"/>
<dbReference type="AlphaFoldDB" id="A0A0L0FFK4"/>
<dbReference type="Proteomes" id="UP000054560">
    <property type="component" value="Unassembled WGS sequence"/>
</dbReference>
<evidence type="ECO:0000313" key="1">
    <source>
        <dbReference type="EMBL" id="KNC75530.1"/>
    </source>
</evidence>
<sequence length="133" mass="15261">MQEVRFPKGLTSSPVQVPLWYEPQKPVVQEELINILTWVNHLAFTLKQIDLGGLSAQHREQPYLLELIKDLGRTLELKQLSVKKGSSFAALVEQQVRPTYNDTPTVARYLRATKKRQHELALTRGTLNVKKED</sequence>